<feature type="transmembrane region" description="Helical" evidence="1">
    <location>
        <begin position="6"/>
        <end position="26"/>
    </location>
</feature>
<feature type="domain" description="GGDEF" evidence="2">
    <location>
        <begin position="210"/>
        <end position="262"/>
    </location>
</feature>
<dbReference type="PANTHER" id="PTHR44757">
    <property type="entry name" value="DIGUANYLATE CYCLASE DGCP"/>
    <property type="match status" value="1"/>
</dbReference>
<dbReference type="InterPro" id="IPR000160">
    <property type="entry name" value="GGDEF_dom"/>
</dbReference>
<accession>A0ABQ3YX35</accession>
<evidence type="ECO:0000313" key="4">
    <source>
        <dbReference type="Proteomes" id="UP000637628"/>
    </source>
</evidence>
<dbReference type="Proteomes" id="UP000637628">
    <property type="component" value="Unassembled WGS sequence"/>
</dbReference>
<keyword evidence="4" id="KW-1185">Reference proteome</keyword>
<evidence type="ECO:0000256" key="1">
    <source>
        <dbReference type="SAM" id="Phobius"/>
    </source>
</evidence>
<name>A0ABQ3YX35_9ACTN</name>
<evidence type="ECO:0000313" key="3">
    <source>
        <dbReference type="EMBL" id="GIE02146.1"/>
    </source>
</evidence>
<dbReference type="EMBL" id="BOML01000029">
    <property type="protein sequence ID" value="GIE02146.1"/>
    <property type="molecule type" value="Genomic_DNA"/>
</dbReference>
<dbReference type="Gene3D" id="3.30.70.270">
    <property type="match status" value="1"/>
</dbReference>
<dbReference type="PANTHER" id="PTHR44757:SF2">
    <property type="entry name" value="BIOFILM ARCHITECTURE MAINTENANCE PROTEIN MBAA"/>
    <property type="match status" value="1"/>
</dbReference>
<dbReference type="InterPro" id="IPR052155">
    <property type="entry name" value="Biofilm_reg_signaling"/>
</dbReference>
<protein>
    <recommendedName>
        <fullName evidence="2">GGDEF domain-containing protein</fullName>
    </recommendedName>
</protein>
<dbReference type="Pfam" id="PF00990">
    <property type="entry name" value="GGDEF"/>
    <property type="match status" value="1"/>
</dbReference>
<dbReference type="SUPFAM" id="SSF55073">
    <property type="entry name" value="Nucleotide cyclase"/>
    <property type="match status" value="1"/>
</dbReference>
<keyword evidence="1" id="KW-1133">Transmembrane helix</keyword>
<organism evidence="3 4">
    <name type="scientific">Paractinoplanes durhamensis</name>
    <dbReference type="NCBI Taxonomy" id="113563"/>
    <lineage>
        <taxon>Bacteria</taxon>
        <taxon>Bacillati</taxon>
        <taxon>Actinomycetota</taxon>
        <taxon>Actinomycetes</taxon>
        <taxon>Micromonosporales</taxon>
        <taxon>Micromonosporaceae</taxon>
        <taxon>Paractinoplanes</taxon>
    </lineage>
</organism>
<keyword evidence="1" id="KW-0812">Transmembrane</keyword>
<comment type="caution">
    <text evidence="3">The sequence shown here is derived from an EMBL/GenBank/DDBJ whole genome shotgun (WGS) entry which is preliminary data.</text>
</comment>
<gene>
    <name evidence="3" type="ORF">Adu01nite_34960</name>
</gene>
<proteinExistence type="predicted"/>
<sequence length="262" mass="28151">MTWNSPTVIGVLPQVLLMAVLTRGIYLSMLRQERTAARESLLARAGHAMLGVTDVEKVRDVGRQTANGLIAVCPGIILLVLRRHRGGLVVSTAAGAPDGIRGRRLDLDVISNQAAFAALLPEIREWHIDALGADPATADVYIAVGGRRRVAPDVMDSFRNLSHQVVLAENGCHAHAELEHRAHHDDLTALPNRAKFQRAIADALTCDPGGTVALLNVDLDDFKQVNDGYGHSAGDELLIEVASRLTAAGWRRATAATNSRCC</sequence>
<dbReference type="CDD" id="cd01949">
    <property type="entry name" value="GGDEF"/>
    <property type="match status" value="1"/>
</dbReference>
<keyword evidence="1" id="KW-0472">Membrane</keyword>
<dbReference type="InterPro" id="IPR043128">
    <property type="entry name" value="Rev_trsase/Diguanyl_cyclase"/>
</dbReference>
<reference evidence="3 4" key="1">
    <citation type="submission" date="2021-01" db="EMBL/GenBank/DDBJ databases">
        <title>Whole genome shotgun sequence of Actinoplanes durhamensis NBRC 14914.</title>
        <authorList>
            <person name="Komaki H."/>
            <person name="Tamura T."/>
        </authorList>
    </citation>
    <scope>NUCLEOTIDE SEQUENCE [LARGE SCALE GENOMIC DNA]</scope>
    <source>
        <strain evidence="3 4">NBRC 14914</strain>
    </source>
</reference>
<evidence type="ECO:0000259" key="2">
    <source>
        <dbReference type="PROSITE" id="PS50887"/>
    </source>
</evidence>
<dbReference type="NCBIfam" id="TIGR00254">
    <property type="entry name" value="GGDEF"/>
    <property type="match status" value="1"/>
</dbReference>
<dbReference type="PROSITE" id="PS50887">
    <property type="entry name" value="GGDEF"/>
    <property type="match status" value="1"/>
</dbReference>
<dbReference type="InterPro" id="IPR029787">
    <property type="entry name" value="Nucleotide_cyclase"/>
</dbReference>